<dbReference type="Proteomes" id="UP000176800">
    <property type="component" value="Unassembled WGS sequence"/>
</dbReference>
<gene>
    <name evidence="1" type="ORF">A3B14_01835</name>
</gene>
<dbReference type="InterPro" id="IPR036388">
    <property type="entry name" value="WH-like_DNA-bd_sf"/>
</dbReference>
<name>A0A1G2U4E2_9BACT</name>
<protein>
    <recommendedName>
        <fullName evidence="3">HTH deoR-type domain-containing protein</fullName>
    </recommendedName>
</protein>
<evidence type="ECO:0008006" key="3">
    <source>
        <dbReference type="Google" id="ProtNLM"/>
    </source>
</evidence>
<dbReference type="EMBL" id="MHWE01000007">
    <property type="protein sequence ID" value="OHB04373.1"/>
    <property type="molecule type" value="Genomic_DNA"/>
</dbReference>
<proteinExistence type="predicted"/>
<comment type="caution">
    <text evidence="1">The sequence shown here is derived from an EMBL/GenBank/DDBJ whole genome shotgun (WGS) entry which is preliminary data.</text>
</comment>
<sequence>MIIYIGHRYFPGKRPLFSKTIMEHNKEDKKEKRLVEVDENLDSKIGKTADFTDLFEKDGKLSFILKKTKRIIAAIFLISNFLPDHEPIKHSMKEVGIRLIHSATRIKDKKESDMANEFRAGCLEIVSLLDIAFFSGLITEMNFSIIKSEIHGLLSFYDTTFPGESSTNLQNGFFPAESVQDFAGDKPFSRKFTTEESFLDFKGKGDTVDDKNYIKDSDYPKNVLKTQRESGEDIKDIYNKGQNVDSSKKLKGFSPVAVKRNKRQSVIINFLKKKKSAMIKDISSLIGDCSEKTIQRELNFLVIDGVLYKEGERRWTRYFLAKV</sequence>
<evidence type="ECO:0000313" key="1">
    <source>
        <dbReference type="EMBL" id="OHB04373.1"/>
    </source>
</evidence>
<accession>A0A1G2U4E2</accession>
<dbReference type="AlphaFoldDB" id="A0A1G2U4E2"/>
<evidence type="ECO:0000313" key="2">
    <source>
        <dbReference type="Proteomes" id="UP000176800"/>
    </source>
</evidence>
<reference evidence="1 2" key="1">
    <citation type="journal article" date="2016" name="Nat. Commun.">
        <title>Thousands of microbial genomes shed light on interconnected biogeochemical processes in an aquifer system.</title>
        <authorList>
            <person name="Anantharaman K."/>
            <person name="Brown C.T."/>
            <person name="Hug L.A."/>
            <person name="Sharon I."/>
            <person name="Castelle C.J."/>
            <person name="Probst A.J."/>
            <person name="Thomas B.C."/>
            <person name="Singh A."/>
            <person name="Wilkins M.J."/>
            <person name="Karaoz U."/>
            <person name="Brodie E.L."/>
            <person name="Williams K.H."/>
            <person name="Hubbard S.S."/>
            <person name="Banfield J.F."/>
        </authorList>
    </citation>
    <scope>NUCLEOTIDE SEQUENCE [LARGE SCALE GENOMIC DNA]</scope>
</reference>
<organism evidence="1 2">
    <name type="scientific">Candidatus Zambryskibacteria bacterium RIFCSPLOWO2_01_FULL_45_21</name>
    <dbReference type="NCBI Taxonomy" id="1802761"/>
    <lineage>
        <taxon>Bacteria</taxon>
        <taxon>Candidatus Zambryskiibacteriota</taxon>
    </lineage>
</organism>
<dbReference type="Gene3D" id="1.10.10.10">
    <property type="entry name" value="Winged helix-like DNA-binding domain superfamily/Winged helix DNA-binding domain"/>
    <property type="match status" value="1"/>
</dbReference>